<organism evidence="1 2">
    <name type="scientific">Clonorchis sinensis</name>
    <name type="common">Chinese liver fluke</name>
    <dbReference type="NCBI Taxonomy" id="79923"/>
    <lineage>
        <taxon>Eukaryota</taxon>
        <taxon>Metazoa</taxon>
        <taxon>Spiralia</taxon>
        <taxon>Lophotrochozoa</taxon>
        <taxon>Platyhelminthes</taxon>
        <taxon>Trematoda</taxon>
        <taxon>Digenea</taxon>
        <taxon>Opisthorchiida</taxon>
        <taxon>Opisthorchiata</taxon>
        <taxon>Opisthorchiidae</taxon>
        <taxon>Clonorchis</taxon>
    </lineage>
</organism>
<proteinExistence type="predicted"/>
<dbReference type="Proteomes" id="UP000286415">
    <property type="component" value="Unassembled WGS sequence"/>
</dbReference>
<accession>A0A419PSS1</accession>
<reference evidence="1 2" key="2">
    <citation type="journal article" date="2021" name="Genomics">
        <title>High-quality reference genome for Clonorchis sinensis.</title>
        <authorList>
            <person name="Young N.D."/>
            <person name="Stroehlein A.J."/>
            <person name="Kinkar L."/>
            <person name="Wang T."/>
            <person name="Sohn W.M."/>
            <person name="Chang B.C.H."/>
            <person name="Kaur P."/>
            <person name="Weisz D."/>
            <person name="Dudchenko O."/>
            <person name="Aiden E.L."/>
            <person name="Korhonen P.K."/>
            <person name="Gasser R.B."/>
        </authorList>
    </citation>
    <scope>NUCLEOTIDE SEQUENCE [LARGE SCALE GENOMIC DNA]</scope>
    <source>
        <strain evidence="1">Cs-k2</strain>
    </source>
</reference>
<evidence type="ECO:0000313" key="2">
    <source>
        <dbReference type="Proteomes" id="UP000286415"/>
    </source>
</evidence>
<gene>
    <name evidence="1" type="ORF">CSKR_109650</name>
</gene>
<sequence length="185" mass="20723">MRRTLESLQNPCLQIACDENLVDLEYAEGVVLLFEEENDALCIFQIDKVFVTGYLKAGVLETFQRSSHDFIDQKVKQQWGEWASLTDTTSCTEAFGELAVYCHTFTRLLSHVACLHCSGDQILTAQSGGFVVLDSLQPGYLSIDKNEVIGQQSIMVIQRNGSSLLVAKIIEWHDNELSGNERCID</sequence>
<evidence type="ECO:0000313" key="1">
    <source>
        <dbReference type="EMBL" id="KAG5445888.1"/>
    </source>
</evidence>
<dbReference type="AlphaFoldDB" id="A0A419PSS1"/>
<dbReference type="InParanoid" id="A0A419PSS1"/>
<name>A0A419PSS1_CLOSI</name>
<keyword evidence="2" id="KW-1185">Reference proteome</keyword>
<reference evidence="1 2" key="1">
    <citation type="journal article" date="2018" name="Biotechnol. Adv.">
        <title>Improved genomic resources and new bioinformatic workflow for the carcinogenic parasite Clonorchis sinensis: Biotechnological implications.</title>
        <authorList>
            <person name="Wang D."/>
            <person name="Korhonen P.K."/>
            <person name="Gasser R.B."/>
            <person name="Young N.D."/>
        </authorList>
    </citation>
    <scope>NUCLEOTIDE SEQUENCE [LARGE SCALE GENOMIC DNA]</scope>
    <source>
        <strain evidence="1">Cs-k2</strain>
    </source>
</reference>
<dbReference type="EMBL" id="NIRI02000056">
    <property type="protein sequence ID" value="KAG5445888.1"/>
    <property type="molecule type" value="Genomic_DNA"/>
</dbReference>
<dbReference type="OrthoDB" id="413835at2759"/>
<protein>
    <submittedName>
        <fullName evidence="1">Uncharacterized protein</fullName>
    </submittedName>
</protein>
<comment type="caution">
    <text evidence="1">The sequence shown here is derived from an EMBL/GenBank/DDBJ whole genome shotgun (WGS) entry which is preliminary data.</text>
</comment>